<gene>
    <name evidence="2" type="ORF">QYT958_LOCUS39908</name>
</gene>
<dbReference type="EMBL" id="CAJOBR010038807">
    <property type="protein sequence ID" value="CAF5020534.1"/>
    <property type="molecule type" value="Genomic_DNA"/>
</dbReference>
<name>A0A822BMC4_9BILA</name>
<evidence type="ECO:0000313" key="3">
    <source>
        <dbReference type="Proteomes" id="UP000663848"/>
    </source>
</evidence>
<sequence>WPFFFKLTFSATPITDEDAQLGEEMDTSLATVTIENGRRHHREKSPDDGKRNGSSSEHRRRRHSSPPA</sequence>
<feature type="region of interest" description="Disordered" evidence="1">
    <location>
        <begin position="31"/>
        <end position="68"/>
    </location>
</feature>
<evidence type="ECO:0000256" key="1">
    <source>
        <dbReference type="SAM" id="MobiDB-lite"/>
    </source>
</evidence>
<evidence type="ECO:0000313" key="2">
    <source>
        <dbReference type="EMBL" id="CAF5020534.1"/>
    </source>
</evidence>
<organism evidence="2 3">
    <name type="scientific">Rotaria socialis</name>
    <dbReference type="NCBI Taxonomy" id="392032"/>
    <lineage>
        <taxon>Eukaryota</taxon>
        <taxon>Metazoa</taxon>
        <taxon>Spiralia</taxon>
        <taxon>Gnathifera</taxon>
        <taxon>Rotifera</taxon>
        <taxon>Eurotatoria</taxon>
        <taxon>Bdelloidea</taxon>
        <taxon>Philodinida</taxon>
        <taxon>Philodinidae</taxon>
        <taxon>Rotaria</taxon>
    </lineage>
</organism>
<feature type="non-terminal residue" evidence="2">
    <location>
        <position position="1"/>
    </location>
</feature>
<dbReference type="Proteomes" id="UP000663848">
    <property type="component" value="Unassembled WGS sequence"/>
</dbReference>
<dbReference type="AlphaFoldDB" id="A0A822BMC4"/>
<proteinExistence type="predicted"/>
<accession>A0A822BMC4</accession>
<protein>
    <submittedName>
        <fullName evidence="2">Uncharacterized protein</fullName>
    </submittedName>
</protein>
<reference evidence="2" key="1">
    <citation type="submission" date="2021-02" db="EMBL/GenBank/DDBJ databases">
        <authorList>
            <person name="Nowell W R."/>
        </authorList>
    </citation>
    <scope>NUCLEOTIDE SEQUENCE</scope>
</reference>
<comment type="caution">
    <text evidence="2">The sequence shown here is derived from an EMBL/GenBank/DDBJ whole genome shotgun (WGS) entry which is preliminary data.</text>
</comment>
<feature type="compositionally biased region" description="Basic residues" evidence="1">
    <location>
        <begin position="58"/>
        <end position="68"/>
    </location>
</feature>